<feature type="compositionally biased region" description="Pro residues" evidence="1">
    <location>
        <begin position="1"/>
        <end position="15"/>
    </location>
</feature>
<dbReference type="RefSeq" id="WP_345386858.1">
    <property type="nucleotide sequence ID" value="NZ_BAABHG010000002.1"/>
</dbReference>
<accession>A0ABW5GCQ9</accession>
<keyword evidence="2" id="KW-1133">Transmembrane helix</keyword>
<name>A0ABW5GCQ9_9PSEU</name>
<feature type="region of interest" description="Disordered" evidence="1">
    <location>
        <begin position="1"/>
        <end position="28"/>
    </location>
</feature>
<proteinExistence type="predicted"/>
<keyword evidence="2" id="KW-0812">Transmembrane</keyword>
<comment type="caution">
    <text evidence="3">The sequence shown here is derived from an EMBL/GenBank/DDBJ whole genome shotgun (WGS) entry which is preliminary data.</text>
</comment>
<organism evidence="3 4">
    <name type="scientific">Amycolatopsis samaneae</name>
    <dbReference type="NCBI Taxonomy" id="664691"/>
    <lineage>
        <taxon>Bacteria</taxon>
        <taxon>Bacillati</taxon>
        <taxon>Actinomycetota</taxon>
        <taxon>Actinomycetes</taxon>
        <taxon>Pseudonocardiales</taxon>
        <taxon>Pseudonocardiaceae</taxon>
        <taxon>Amycolatopsis</taxon>
    </lineage>
</organism>
<feature type="transmembrane region" description="Helical" evidence="2">
    <location>
        <begin position="88"/>
        <end position="109"/>
    </location>
</feature>
<keyword evidence="4" id="KW-1185">Reference proteome</keyword>
<evidence type="ECO:0000313" key="3">
    <source>
        <dbReference type="EMBL" id="MFD2459044.1"/>
    </source>
</evidence>
<gene>
    <name evidence="3" type="ORF">ACFSYJ_10540</name>
</gene>
<dbReference type="Proteomes" id="UP001597419">
    <property type="component" value="Unassembled WGS sequence"/>
</dbReference>
<reference evidence="4" key="1">
    <citation type="journal article" date="2019" name="Int. J. Syst. Evol. Microbiol.">
        <title>The Global Catalogue of Microorganisms (GCM) 10K type strain sequencing project: providing services to taxonomists for standard genome sequencing and annotation.</title>
        <authorList>
            <consortium name="The Broad Institute Genomics Platform"/>
            <consortium name="The Broad Institute Genome Sequencing Center for Infectious Disease"/>
            <person name="Wu L."/>
            <person name="Ma J."/>
        </authorList>
    </citation>
    <scope>NUCLEOTIDE SEQUENCE [LARGE SCALE GENOMIC DNA]</scope>
    <source>
        <strain evidence="4">CGMCC 4.7643</strain>
    </source>
</reference>
<protein>
    <recommendedName>
        <fullName evidence="5">DUF4190 domain-containing protein</fullName>
    </recommendedName>
</protein>
<evidence type="ECO:0000256" key="1">
    <source>
        <dbReference type="SAM" id="MobiDB-lite"/>
    </source>
</evidence>
<feature type="transmembrane region" description="Helical" evidence="2">
    <location>
        <begin position="34"/>
        <end position="54"/>
    </location>
</feature>
<dbReference type="EMBL" id="JBHUKU010000004">
    <property type="protein sequence ID" value="MFD2459044.1"/>
    <property type="molecule type" value="Genomic_DNA"/>
</dbReference>
<keyword evidence="2" id="KW-0472">Membrane</keyword>
<sequence>MTYGPPSQPNAPVPQPGGAGWPGGPPPADRPQGMGYAVAALVLGLCACVAPLLPVDLTGVRAYVAFPPGVVGVALGIIGCLGARRGKALAIVGMVLCGIGMLLGVIMVANLTVR</sequence>
<evidence type="ECO:0008006" key="5">
    <source>
        <dbReference type="Google" id="ProtNLM"/>
    </source>
</evidence>
<evidence type="ECO:0000313" key="4">
    <source>
        <dbReference type="Proteomes" id="UP001597419"/>
    </source>
</evidence>
<feature type="transmembrane region" description="Helical" evidence="2">
    <location>
        <begin position="60"/>
        <end position="81"/>
    </location>
</feature>
<evidence type="ECO:0000256" key="2">
    <source>
        <dbReference type="SAM" id="Phobius"/>
    </source>
</evidence>